<keyword evidence="2" id="KW-0539">Nucleus</keyword>
<dbReference type="GO" id="GO:0005634">
    <property type="term" value="C:nucleus"/>
    <property type="evidence" value="ECO:0007669"/>
    <property type="project" value="UniProtKB-SubCell"/>
</dbReference>
<dbReference type="InterPro" id="IPR025151">
    <property type="entry name" value="ELYS_dom"/>
</dbReference>
<feature type="domain" description="ELYS-like" evidence="3">
    <location>
        <begin position="48"/>
        <end position="287"/>
    </location>
</feature>
<dbReference type="Pfam" id="PF13934">
    <property type="entry name" value="ELYS"/>
    <property type="match status" value="1"/>
</dbReference>
<keyword evidence="5" id="KW-1185">Reference proteome</keyword>
<evidence type="ECO:0000256" key="1">
    <source>
        <dbReference type="ARBA" id="ARBA00004123"/>
    </source>
</evidence>
<dbReference type="Proteomes" id="UP000275078">
    <property type="component" value="Unassembled WGS sequence"/>
</dbReference>
<proteinExistence type="predicted"/>
<dbReference type="STRING" id="1160509.A0A3N4HJW3"/>
<evidence type="ECO:0000259" key="3">
    <source>
        <dbReference type="Pfam" id="PF13934"/>
    </source>
</evidence>
<evidence type="ECO:0000256" key="2">
    <source>
        <dbReference type="ARBA" id="ARBA00023242"/>
    </source>
</evidence>
<protein>
    <recommendedName>
        <fullName evidence="3">ELYS-like domain-containing protein</fullName>
    </recommendedName>
</protein>
<evidence type="ECO:0000313" key="5">
    <source>
        <dbReference type="Proteomes" id="UP000275078"/>
    </source>
</evidence>
<dbReference type="OrthoDB" id="20729at2759"/>
<comment type="subcellular location">
    <subcellularLocation>
        <location evidence="1">Nucleus</location>
    </subcellularLocation>
</comment>
<organism evidence="4 5">
    <name type="scientific">Ascobolus immersus RN42</name>
    <dbReference type="NCBI Taxonomy" id="1160509"/>
    <lineage>
        <taxon>Eukaryota</taxon>
        <taxon>Fungi</taxon>
        <taxon>Dikarya</taxon>
        <taxon>Ascomycota</taxon>
        <taxon>Pezizomycotina</taxon>
        <taxon>Pezizomycetes</taxon>
        <taxon>Pezizales</taxon>
        <taxon>Ascobolaceae</taxon>
        <taxon>Ascobolus</taxon>
    </lineage>
</organism>
<gene>
    <name evidence="4" type="ORF">BJ508DRAFT_419265</name>
</gene>
<reference evidence="4 5" key="1">
    <citation type="journal article" date="2018" name="Nat. Ecol. Evol.">
        <title>Pezizomycetes genomes reveal the molecular basis of ectomycorrhizal truffle lifestyle.</title>
        <authorList>
            <person name="Murat C."/>
            <person name="Payen T."/>
            <person name="Noel B."/>
            <person name="Kuo A."/>
            <person name="Morin E."/>
            <person name="Chen J."/>
            <person name="Kohler A."/>
            <person name="Krizsan K."/>
            <person name="Balestrini R."/>
            <person name="Da Silva C."/>
            <person name="Montanini B."/>
            <person name="Hainaut M."/>
            <person name="Levati E."/>
            <person name="Barry K.W."/>
            <person name="Belfiori B."/>
            <person name="Cichocki N."/>
            <person name="Clum A."/>
            <person name="Dockter R.B."/>
            <person name="Fauchery L."/>
            <person name="Guy J."/>
            <person name="Iotti M."/>
            <person name="Le Tacon F."/>
            <person name="Lindquist E.A."/>
            <person name="Lipzen A."/>
            <person name="Malagnac F."/>
            <person name="Mello A."/>
            <person name="Molinier V."/>
            <person name="Miyauchi S."/>
            <person name="Poulain J."/>
            <person name="Riccioni C."/>
            <person name="Rubini A."/>
            <person name="Sitrit Y."/>
            <person name="Splivallo R."/>
            <person name="Traeger S."/>
            <person name="Wang M."/>
            <person name="Zifcakova L."/>
            <person name="Wipf D."/>
            <person name="Zambonelli A."/>
            <person name="Paolocci F."/>
            <person name="Nowrousian M."/>
            <person name="Ottonello S."/>
            <person name="Baldrian P."/>
            <person name="Spatafora J.W."/>
            <person name="Henrissat B."/>
            <person name="Nagy L.G."/>
            <person name="Aury J.M."/>
            <person name="Wincker P."/>
            <person name="Grigoriev I.V."/>
            <person name="Bonfante P."/>
            <person name="Martin F.M."/>
        </authorList>
    </citation>
    <scope>NUCLEOTIDE SEQUENCE [LARGE SCALE GENOMIC DNA]</scope>
    <source>
        <strain evidence="4 5">RN42</strain>
    </source>
</reference>
<dbReference type="AlphaFoldDB" id="A0A3N4HJW3"/>
<accession>A0A3N4HJW3</accession>
<name>A0A3N4HJW3_ASCIM</name>
<evidence type="ECO:0000313" key="4">
    <source>
        <dbReference type="EMBL" id="RPA72858.1"/>
    </source>
</evidence>
<dbReference type="EMBL" id="ML119843">
    <property type="protein sequence ID" value="RPA72858.1"/>
    <property type="molecule type" value="Genomic_DNA"/>
</dbReference>
<sequence length="350" mass="39788">MAPSLRFIDDTVSPYMYDIPMEENKHAYSAARIQTIKRCRNSMPDGLLFYDRLLIDLGEMDPRKMYPPQNPQAFKLLISEILENERLDRLKKYSFLYYLYRDMDKVTKPGAILPTEKIIKALSLPSHFVTMMDGFYDLDQHNFEEAIPALTHPSVFPNYTRQILVLLTTCNTNHLRGAQLAVLFMQTAAHTTNESDKATQEVYFNALKQVSITGAYRYLRTLFPEGLEHAHSSPFLISLTQYALSLPSAKIGAGEQLKGEKKVDSAMEFLQLPFSEEEQEVIREFLRVHSGDVAKDTVILMGMMSGKWQEVFEDVGEGRGEGVKKVGGLTWNDILGGWKESAKPRTISKA</sequence>